<organism evidence="1 2">
    <name type="scientific">Capsulimonas corticalis</name>
    <dbReference type="NCBI Taxonomy" id="2219043"/>
    <lineage>
        <taxon>Bacteria</taxon>
        <taxon>Bacillati</taxon>
        <taxon>Armatimonadota</taxon>
        <taxon>Armatimonadia</taxon>
        <taxon>Capsulimonadales</taxon>
        <taxon>Capsulimonadaceae</taxon>
        <taxon>Capsulimonas</taxon>
    </lineage>
</organism>
<dbReference type="InterPro" id="IPR044992">
    <property type="entry name" value="ChyE-like"/>
</dbReference>
<dbReference type="PANTHER" id="PTHR42695">
    <property type="entry name" value="GLUTAMINE AMIDOTRANSFERASE YLR126C-RELATED"/>
    <property type="match status" value="1"/>
</dbReference>
<dbReference type="CDD" id="cd01741">
    <property type="entry name" value="GATase1_1"/>
    <property type="match status" value="1"/>
</dbReference>
<reference evidence="1 2" key="1">
    <citation type="journal article" date="2019" name="Int. J. Syst. Evol. Microbiol.">
        <title>Capsulimonas corticalis gen. nov., sp. nov., an aerobic capsulated bacterium, of a novel bacterial order, Capsulimonadales ord. nov., of the class Armatimonadia of the phylum Armatimonadetes.</title>
        <authorList>
            <person name="Li J."/>
            <person name="Kudo C."/>
            <person name="Tonouchi A."/>
        </authorList>
    </citation>
    <scope>NUCLEOTIDE SEQUENCE [LARGE SCALE GENOMIC DNA]</scope>
    <source>
        <strain evidence="1 2">AX-7</strain>
    </source>
</reference>
<dbReference type="Pfam" id="PF00117">
    <property type="entry name" value="GATase"/>
    <property type="match status" value="1"/>
</dbReference>
<evidence type="ECO:0000313" key="1">
    <source>
        <dbReference type="EMBL" id="BDI30619.1"/>
    </source>
</evidence>
<dbReference type="EMBL" id="AP025739">
    <property type="protein sequence ID" value="BDI30619.1"/>
    <property type="molecule type" value="Genomic_DNA"/>
</dbReference>
<dbReference type="Gene3D" id="3.40.50.880">
    <property type="match status" value="1"/>
</dbReference>
<accession>A0A402D6Q1</accession>
<dbReference type="Proteomes" id="UP000287394">
    <property type="component" value="Chromosome"/>
</dbReference>
<keyword evidence="2" id="KW-1185">Reference proteome</keyword>
<dbReference type="PROSITE" id="PS51273">
    <property type="entry name" value="GATASE_TYPE_1"/>
    <property type="match status" value="1"/>
</dbReference>
<dbReference type="InterPro" id="IPR029062">
    <property type="entry name" value="Class_I_gatase-like"/>
</dbReference>
<dbReference type="GO" id="GO:0005829">
    <property type="term" value="C:cytosol"/>
    <property type="evidence" value="ECO:0007669"/>
    <property type="project" value="TreeGrafter"/>
</dbReference>
<dbReference type="PANTHER" id="PTHR42695:SF5">
    <property type="entry name" value="GLUTAMINE AMIDOTRANSFERASE YLR126C-RELATED"/>
    <property type="match status" value="1"/>
</dbReference>
<dbReference type="InterPro" id="IPR017926">
    <property type="entry name" value="GATASE"/>
</dbReference>
<gene>
    <name evidence="1" type="ORF">CCAX7_26700</name>
</gene>
<dbReference type="OrthoDB" id="9807137at2"/>
<name>A0A402D6Q1_9BACT</name>
<evidence type="ECO:0000313" key="2">
    <source>
        <dbReference type="Proteomes" id="UP000287394"/>
    </source>
</evidence>
<dbReference type="FunFam" id="3.40.50.880:FF:000033">
    <property type="entry name" value="Glutamine amidotransferase class-I"/>
    <property type="match status" value="1"/>
</dbReference>
<sequence>MSSVLVLQHEDCEPLGFIEDALNGYDLKPQYIRAYAGDAVPETMGDAGGLVVLGGPQGAYETDKHPYLAGEIRLIQNALQAETPVLGMCLGAQLMAAALGARVAPAPQKEIGWYPVTLTEAAGEDPLWRKIEPVFMTLQWHGDIFDLPDGAVRLGASALTPNQAFRYGRGAYGVQWHMEMTEEVIRETAGASEASFAASGLSPAVILDGVEAHLPNLSRIAGIVFRGWAELVV</sequence>
<dbReference type="SUPFAM" id="SSF52317">
    <property type="entry name" value="Class I glutamine amidotransferase-like"/>
    <property type="match status" value="1"/>
</dbReference>
<proteinExistence type="predicted"/>
<dbReference type="AlphaFoldDB" id="A0A402D6Q1"/>
<dbReference type="RefSeq" id="WP_119325121.1">
    <property type="nucleotide sequence ID" value="NZ_AP025739.1"/>
</dbReference>
<protein>
    <submittedName>
        <fullName evidence="1">GMP synthase</fullName>
    </submittedName>
</protein>
<dbReference type="KEGG" id="ccot:CCAX7_26700"/>